<accession>A0A9I9DXR5</accession>
<evidence type="ECO:0000313" key="1">
    <source>
        <dbReference type="EnsemblPlants" id="MELO3C024804.2.1"/>
    </source>
</evidence>
<reference evidence="1" key="1">
    <citation type="submission" date="2023-03" db="UniProtKB">
        <authorList>
            <consortium name="EnsemblPlants"/>
        </authorList>
    </citation>
    <scope>IDENTIFICATION</scope>
</reference>
<dbReference type="Pfam" id="PF06219">
    <property type="entry name" value="DUF1005"/>
    <property type="match status" value="1"/>
</dbReference>
<dbReference type="EnsemblPlants" id="MELO3C024804.2.1">
    <property type="protein sequence ID" value="MELO3C024804.2.1"/>
    <property type="gene ID" value="MELO3C024804.2"/>
</dbReference>
<dbReference type="AlphaFoldDB" id="A0A9I9DXR5"/>
<name>A0A9I9DXR5_CUCME</name>
<dbReference type="Gramene" id="MELO3C024804.2.1">
    <property type="protein sequence ID" value="MELO3C024804.2.1"/>
    <property type="gene ID" value="MELO3C024804.2"/>
</dbReference>
<dbReference type="InterPro" id="IPR010410">
    <property type="entry name" value="DUF1005"/>
</dbReference>
<organism evidence="1">
    <name type="scientific">Cucumis melo</name>
    <name type="common">Muskmelon</name>
    <dbReference type="NCBI Taxonomy" id="3656"/>
    <lineage>
        <taxon>Eukaryota</taxon>
        <taxon>Viridiplantae</taxon>
        <taxon>Streptophyta</taxon>
        <taxon>Embryophyta</taxon>
        <taxon>Tracheophyta</taxon>
        <taxon>Spermatophyta</taxon>
        <taxon>Magnoliopsida</taxon>
        <taxon>eudicotyledons</taxon>
        <taxon>Gunneridae</taxon>
        <taxon>Pentapetalae</taxon>
        <taxon>rosids</taxon>
        <taxon>fabids</taxon>
        <taxon>Cucurbitales</taxon>
        <taxon>Cucurbitaceae</taxon>
        <taxon>Benincaseae</taxon>
        <taxon>Cucumis</taxon>
    </lineage>
</organism>
<sequence>KFDLNKLARKSLFDSKPCLKISIYSGRRGTTCGIDSGRLLGRVSVPLDLTGTESKATVFHNGWISVGKDSKDSCAQFHLNVKAEPDLRFVFQFDDEPECSPQVFQIQGNIRQPVFTCKFSFRTGDRTQRSRLAQNSSLTFVSFSLFIDLFF</sequence>
<protein>
    <submittedName>
        <fullName evidence="1">Uncharacterized protein</fullName>
    </submittedName>
</protein>
<dbReference type="PANTHER" id="PTHR31317:SF3">
    <property type="entry name" value="OS07G0133500 PROTEIN"/>
    <property type="match status" value="1"/>
</dbReference>
<proteinExistence type="predicted"/>
<dbReference type="PANTHER" id="PTHR31317">
    <property type="entry name" value="OS08G0163500 PROTEIN"/>
    <property type="match status" value="1"/>
</dbReference>